<proteinExistence type="inferred from homology"/>
<name>A0A0M4FSQ7_9BACI</name>
<feature type="transmembrane region" description="Helical" evidence="10">
    <location>
        <begin position="73"/>
        <end position="97"/>
    </location>
</feature>
<dbReference type="AlphaFoldDB" id="A0A0M4FSQ7"/>
<dbReference type="STRING" id="1441095.AM592_05280"/>
<sequence>MGSFIDYFPAFLLVFIRITAFFVTLPLFSYRTIPAVHKVGFAFFLGVVSFSTLNDPPILKVDGYYFLLLGKEILVGLLLGLIAYIMLSAVQIAGSFIDFQMGFAVANVIDPQTGAQNPLVSHFLYTMALMFMLSINAHHMLLDGVFYSYQYIPVDQLISFSGEGLAEFIMTRFNQMFVISFQMSAPIVASLFLVDLALGIVARTVPQLNVFVVGLPLKIAVSFIMLIVCMGVLFYSVQLLFEQIIRTMRDLLTLFGGIS</sequence>
<evidence type="ECO:0000313" key="12">
    <source>
        <dbReference type="Proteomes" id="UP000067625"/>
    </source>
</evidence>
<dbReference type="RefSeq" id="WP_053602819.1">
    <property type="nucleotide sequence ID" value="NZ_CP012600.1"/>
</dbReference>
<keyword evidence="7 10" id="KW-0472">Membrane</keyword>
<keyword evidence="5 10" id="KW-0812">Transmembrane</keyword>
<gene>
    <name evidence="11" type="ORF">AM592_05280</name>
</gene>
<dbReference type="PANTHER" id="PTHR30065">
    <property type="entry name" value="FLAGELLAR BIOSYNTHETIC PROTEIN FLIR"/>
    <property type="match status" value="1"/>
</dbReference>
<evidence type="ECO:0000256" key="6">
    <source>
        <dbReference type="ARBA" id="ARBA00022989"/>
    </source>
</evidence>
<dbReference type="NCBIfam" id="TIGR01400">
    <property type="entry name" value="fliR"/>
    <property type="match status" value="1"/>
</dbReference>
<evidence type="ECO:0000256" key="8">
    <source>
        <dbReference type="ARBA" id="ARBA00023143"/>
    </source>
</evidence>
<reference evidence="11 12" key="2">
    <citation type="journal article" date="2016" name="Int. J. Syst. Evol. Microbiol.">
        <title>Bacillus gobiensis sp. nov., isolated from a soil sample.</title>
        <authorList>
            <person name="Liu B."/>
            <person name="Liu G.H."/>
            <person name="Cetin S."/>
            <person name="Schumann P."/>
            <person name="Pan Z.Z."/>
            <person name="Chen Q.Q."/>
        </authorList>
    </citation>
    <scope>NUCLEOTIDE SEQUENCE [LARGE SCALE GENOMIC DNA]</scope>
    <source>
        <strain evidence="11 12">FJAT-4402</strain>
    </source>
</reference>
<dbReference type="InterPro" id="IPR002010">
    <property type="entry name" value="T3SS_IM_R"/>
</dbReference>
<keyword evidence="11" id="KW-0966">Cell projection</keyword>
<evidence type="ECO:0000256" key="4">
    <source>
        <dbReference type="ARBA" id="ARBA00022475"/>
    </source>
</evidence>
<comment type="similarity">
    <text evidence="2 10">Belongs to the FliR/MopE/SpaR family.</text>
</comment>
<dbReference type="PATRIC" id="fig|1441095.3.peg.1150"/>
<feature type="transmembrane region" description="Helical" evidence="10">
    <location>
        <begin position="7"/>
        <end position="29"/>
    </location>
</feature>
<keyword evidence="8 10" id="KW-0975">Bacterial flagellum</keyword>
<evidence type="ECO:0000313" key="11">
    <source>
        <dbReference type="EMBL" id="ALC81068.1"/>
    </source>
</evidence>
<dbReference type="EMBL" id="CP012600">
    <property type="protein sequence ID" value="ALC81068.1"/>
    <property type="molecule type" value="Genomic_DNA"/>
</dbReference>
<evidence type="ECO:0000256" key="9">
    <source>
        <dbReference type="NCBIfam" id="TIGR01400"/>
    </source>
</evidence>
<organism evidence="11 12">
    <name type="scientific">Bacillus gobiensis</name>
    <dbReference type="NCBI Taxonomy" id="1441095"/>
    <lineage>
        <taxon>Bacteria</taxon>
        <taxon>Bacillati</taxon>
        <taxon>Bacillota</taxon>
        <taxon>Bacilli</taxon>
        <taxon>Bacillales</taxon>
        <taxon>Bacillaceae</taxon>
        <taxon>Bacillus</taxon>
    </lineage>
</organism>
<keyword evidence="6 10" id="KW-1133">Transmembrane helix</keyword>
<evidence type="ECO:0000256" key="1">
    <source>
        <dbReference type="ARBA" id="ARBA00002578"/>
    </source>
</evidence>
<dbReference type="OrthoDB" id="9807748at2"/>
<dbReference type="Proteomes" id="UP000067625">
    <property type="component" value="Chromosome"/>
</dbReference>
<feature type="transmembrane region" description="Helical" evidence="10">
    <location>
        <begin position="123"/>
        <end position="142"/>
    </location>
</feature>
<dbReference type="PRINTS" id="PR00953">
    <property type="entry name" value="TYPE3IMRPROT"/>
</dbReference>
<evidence type="ECO:0000256" key="10">
    <source>
        <dbReference type="RuleBase" id="RU362071"/>
    </source>
</evidence>
<evidence type="ECO:0000256" key="3">
    <source>
        <dbReference type="ARBA" id="ARBA00021717"/>
    </source>
</evidence>
<evidence type="ECO:0000256" key="5">
    <source>
        <dbReference type="ARBA" id="ARBA00022692"/>
    </source>
</evidence>
<evidence type="ECO:0000256" key="7">
    <source>
        <dbReference type="ARBA" id="ARBA00023136"/>
    </source>
</evidence>
<dbReference type="Pfam" id="PF01311">
    <property type="entry name" value="Bac_export_1"/>
    <property type="match status" value="1"/>
</dbReference>
<dbReference type="GO" id="GO:0044780">
    <property type="term" value="P:bacterial-type flagellum assembly"/>
    <property type="evidence" value="ECO:0007669"/>
    <property type="project" value="UniProtKB-UniRule"/>
</dbReference>
<reference evidence="12" key="1">
    <citation type="submission" date="2015-08" db="EMBL/GenBank/DDBJ databases">
        <title>Genome sequencing project for genomic taxonomy and phylogenomics of Bacillus-like bacteria.</title>
        <authorList>
            <person name="Liu B."/>
            <person name="Wang J."/>
            <person name="Zhu Y."/>
            <person name="Liu G."/>
            <person name="Chen Q."/>
            <person name="Chen Z."/>
            <person name="Lan J."/>
            <person name="Che J."/>
            <person name="Ge C."/>
            <person name="Shi H."/>
            <person name="Pan Z."/>
            <person name="Liu X."/>
        </authorList>
    </citation>
    <scope>NUCLEOTIDE SEQUENCE [LARGE SCALE GENOMIC DNA]</scope>
    <source>
        <strain evidence="12">FJAT-4402</strain>
    </source>
</reference>
<accession>A0A0M4FSQ7</accession>
<dbReference type="GO" id="GO:0006605">
    <property type="term" value="P:protein targeting"/>
    <property type="evidence" value="ECO:0007669"/>
    <property type="project" value="UniProtKB-UniRule"/>
</dbReference>
<keyword evidence="11" id="KW-0969">Cilium</keyword>
<dbReference type="GO" id="GO:0009425">
    <property type="term" value="C:bacterial-type flagellum basal body"/>
    <property type="evidence" value="ECO:0007669"/>
    <property type="project" value="UniProtKB-SubCell"/>
</dbReference>
<keyword evidence="12" id="KW-1185">Reference proteome</keyword>
<dbReference type="GO" id="GO:0005886">
    <property type="term" value="C:plasma membrane"/>
    <property type="evidence" value="ECO:0007669"/>
    <property type="project" value="UniProtKB-SubCell"/>
</dbReference>
<keyword evidence="11" id="KW-0282">Flagellum</keyword>
<keyword evidence="4 10" id="KW-1003">Cell membrane</keyword>
<feature type="transmembrane region" description="Helical" evidence="10">
    <location>
        <begin position="220"/>
        <end position="241"/>
    </location>
</feature>
<protein>
    <recommendedName>
        <fullName evidence="3 9">Flagellar biosynthetic protein FliR</fullName>
    </recommendedName>
</protein>
<evidence type="ECO:0000256" key="2">
    <source>
        <dbReference type="ARBA" id="ARBA00009772"/>
    </source>
</evidence>
<dbReference type="PANTHER" id="PTHR30065:SF1">
    <property type="entry name" value="SURFACE PRESENTATION OF ANTIGENS PROTEIN SPAR"/>
    <property type="match status" value="1"/>
</dbReference>
<comment type="subcellular location">
    <subcellularLocation>
        <location evidence="10">Cell membrane</location>
        <topology evidence="10">Multi-pass membrane protein</topology>
    </subcellularLocation>
    <subcellularLocation>
        <location evidence="10">Bacterial flagellum basal body</location>
    </subcellularLocation>
</comment>
<dbReference type="InterPro" id="IPR006303">
    <property type="entry name" value="FliR"/>
</dbReference>
<comment type="function">
    <text evidence="1 10">Role in flagellar biosynthesis.</text>
</comment>
<feature type="transmembrane region" description="Helical" evidence="10">
    <location>
        <begin position="177"/>
        <end position="200"/>
    </location>
</feature>
<feature type="transmembrane region" description="Helical" evidence="10">
    <location>
        <begin position="35"/>
        <end position="53"/>
    </location>
</feature>